<comment type="catalytic activity">
    <reaction evidence="5">
        <text>(5R)-5-hydroxy-L-lysine + GTP = (5R)-5-phosphooxy-L-lysine + GDP + H(+)</text>
        <dbReference type="Rhea" id="RHEA:19049"/>
        <dbReference type="ChEBI" id="CHEBI:15378"/>
        <dbReference type="ChEBI" id="CHEBI:37565"/>
        <dbReference type="ChEBI" id="CHEBI:57882"/>
        <dbReference type="ChEBI" id="CHEBI:58189"/>
        <dbReference type="ChEBI" id="CHEBI:58357"/>
        <dbReference type="EC" id="2.7.1.81"/>
    </reaction>
</comment>
<reference evidence="10 11" key="1">
    <citation type="submission" date="2016-10" db="EMBL/GenBank/DDBJ databases">
        <authorList>
            <person name="de Groot N.N."/>
        </authorList>
    </citation>
    <scope>NUCLEOTIDE SEQUENCE [LARGE SCALE GENOMIC DNA]</scope>
    <source>
        <strain evidence="10 11">CGMCC 1.9157</strain>
    </source>
</reference>
<gene>
    <name evidence="10" type="ORF">SAMN04488056_10182</name>
</gene>
<proteinExistence type="predicted"/>
<dbReference type="RefSeq" id="WP_090067740.1">
    <property type="nucleotide sequence ID" value="NZ_FOVR01000001.1"/>
</dbReference>
<dbReference type="STRING" id="655353.SAMN04488056_10182"/>
<evidence type="ECO:0000256" key="6">
    <source>
        <dbReference type="ARBA" id="ARBA00037368"/>
    </source>
</evidence>
<evidence type="ECO:0000313" key="10">
    <source>
        <dbReference type="EMBL" id="SFN49230.1"/>
    </source>
</evidence>
<comment type="subcellular location">
    <subcellularLocation>
        <location evidence="1">Cytoplasm</location>
    </subcellularLocation>
</comment>
<evidence type="ECO:0000259" key="9">
    <source>
        <dbReference type="Pfam" id="PF01636"/>
    </source>
</evidence>
<evidence type="ECO:0000256" key="7">
    <source>
        <dbReference type="ARBA" id="ARBA00038873"/>
    </source>
</evidence>
<dbReference type="PANTHER" id="PTHR21064">
    <property type="entry name" value="AMINOGLYCOSIDE PHOSPHOTRANSFERASE DOMAIN-CONTAINING PROTEIN-RELATED"/>
    <property type="match status" value="1"/>
</dbReference>
<evidence type="ECO:0000313" key="11">
    <source>
        <dbReference type="Proteomes" id="UP000199236"/>
    </source>
</evidence>
<dbReference type="InterPro" id="IPR050249">
    <property type="entry name" value="Pseudomonas-type_ThrB"/>
</dbReference>
<dbReference type="SUPFAM" id="SSF56112">
    <property type="entry name" value="Protein kinase-like (PK-like)"/>
    <property type="match status" value="1"/>
</dbReference>
<evidence type="ECO:0000256" key="1">
    <source>
        <dbReference type="ARBA" id="ARBA00004496"/>
    </source>
</evidence>
<dbReference type="EMBL" id="FOVR01000001">
    <property type="protein sequence ID" value="SFN49230.1"/>
    <property type="molecule type" value="Genomic_DNA"/>
</dbReference>
<dbReference type="AlphaFoldDB" id="A0A1I4ZH52"/>
<keyword evidence="3" id="KW-0808">Transferase</keyword>
<keyword evidence="11" id="KW-1185">Reference proteome</keyword>
<dbReference type="Pfam" id="PF01636">
    <property type="entry name" value="APH"/>
    <property type="match status" value="1"/>
</dbReference>
<dbReference type="GO" id="GO:0047992">
    <property type="term" value="F:hydroxylysine kinase activity"/>
    <property type="evidence" value="ECO:0007669"/>
    <property type="project" value="UniProtKB-EC"/>
</dbReference>
<accession>A0A1I4ZH52</accession>
<keyword evidence="4" id="KW-0418">Kinase</keyword>
<dbReference type="InterPro" id="IPR002575">
    <property type="entry name" value="Aminoglycoside_PTrfase"/>
</dbReference>
<dbReference type="OrthoDB" id="156345at2"/>
<comment type="function">
    <text evidence="6">Catalyzes the GTP-dependent phosphorylation of 5-hydroxy-L-lysine.</text>
</comment>
<evidence type="ECO:0000256" key="3">
    <source>
        <dbReference type="ARBA" id="ARBA00022679"/>
    </source>
</evidence>
<dbReference type="EC" id="2.7.1.81" evidence="7"/>
<feature type="domain" description="Aminoglycoside phosphotransferase" evidence="9">
    <location>
        <begin position="38"/>
        <end position="270"/>
    </location>
</feature>
<name>A0A1I4ZH52_9HYPH</name>
<evidence type="ECO:0000256" key="5">
    <source>
        <dbReference type="ARBA" id="ARBA00036820"/>
    </source>
</evidence>
<dbReference type="InterPro" id="IPR011009">
    <property type="entry name" value="Kinase-like_dom_sf"/>
</dbReference>
<dbReference type="Gene3D" id="3.90.1200.10">
    <property type="match status" value="1"/>
</dbReference>
<evidence type="ECO:0000256" key="4">
    <source>
        <dbReference type="ARBA" id="ARBA00022777"/>
    </source>
</evidence>
<keyword evidence="2" id="KW-0963">Cytoplasm</keyword>
<evidence type="ECO:0000256" key="8">
    <source>
        <dbReference type="ARBA" id="ARBA00040505"/>
    </source>
</evidence>
<dbReference type="PANTHER" id="PTHR21064:SF1">
    <property type="entry name" value="HYDROXYLYSINE KINASE"/>
    <property type="match status" value="1"/>
</dbReference>
<dbReference type="GO" id="GO:0005737">
    <property type="term" value="C:cytoplasm"/>
    <property type="evidence" value="ECO:0007669"/>
    <property type="project" value="UniProtKB-SubCell"/>
</dbReference>
<organism evidence="10 11">
    <name type="scientific">Cohaesibacter marisflavi</name>
    <dbReference type="NCBI Taxonomy" id="655353"/>
    <lineage>
        <taxon>Bacteria</taxon>
        <taxon>Pseudomonadati</taxon>
        <taxon>Pseudomonadota</taxon>
        <taxon>Alphaproteobacteria</taxon>
        <taxon>Hyphomicrobiales</taxon>
        <taxon>Cohaesibacteraceae</taxon>
    </lineage>
</organism>
<protein>
    <recommendedName>
        <fullName evidence="8">Hydroxylysine kinase</fullName>
        <ecNumber evidence="7">2.7.1.81</ecNumber>
    </recommendedName>
</protein>
<evidence type="ECO:0000256" key="2">
    <source>
        <dbReference type="ARBA" id="ARBA00022490"/>
    </source>
</evidence>
<dbReference type="Proteomes" id="UP000199236">
    <property type="component" value="Unassembled WGS sequence"/>
</dbReference>
<sequence>MTTVDPDIGSLLTTPPPAISQQEACAIAKTTFGLTGSLKQLTSERDVNFLLRADDGKGYVLKFTNEMEPEEQTDFQTKALLHLEKTAPSLRVPRAVPTLSGELWQELENGSRARLLSYVEGSLSSTLPKSPNLAIAVATAGAKLVNALKEFAHPGADHYLIWDIKNAGTLRSMLPLIEEAEQRGLVETVIDAFDERIAPRLDNLPWQVIHGDLNPQNLVAEDETDLEIGVLDFGDMVRSPRICELAIAAGYQLDFSDVGASLIRFLARWHSICPLTPAEVELSADFVAARFATIITVANWRAQRYPENRAYITRNLALASNGIRHLTNLDTNGLYEALADRAEAKPHKEMS</sequence>